<protein>
    <submittedName>
        <fullName evidence="1">Uncharacterized protein</fullName>
    </submittedName>
</protein>
<gene>
    <name evidence="1" type="ORF">ECE50_010595</name>
</gene>
<evidence type="ECO:0000313" key="2">
    <source>
        <dbReference type="Proteomes" id="UP000281028"/>
    </source>
</evidence>
<keyword evidence="2" id="KW-1185">Reference proteome</keyword>
<reference evidence="1" key="1">
    <citation type="submission" date="2020-05" db="EMBL/GenBank/DDBJ databases">
        <title>Chitinophaga laudate sp. nov., isolated from a tropical peat swamp.</title>
        <authorList>
            <person name="Goh C.B.S."/>
            <person name="Lee M.S."/>
            <person name="Parimannan S."/>
            <person name="Pasbakhsh P."/>
            <person name="Yule C.M."/>
            <person name="Rajandas H."/>
            <person name="Loke S."/>
            <person name="Croft L."/>
            <person name="Tan J.B.L."/>
        </authorList>
    </citation>
    <scope>NUCLEOTIDE SEQUENCE</scope>
    <source>
        <strain evidence="1">Mgbs1</strain>
    </source>
</reference>
<dbReference type="Pfam" id="PF13557">
    <property type="entry name" value="Phenol_MetA_deg"/>
    <property type="match status" value="1"/>
</dbReference>
<dbReference type="EMBL" id="RIAR02000001">
    <property type="protein sequence ID" value="NSL87280.1"/>
    <property type="molecule type" value="Genomic_DNA"/>
</dbReference>
<dbReference type="InterPro" id="IPR025737">
    <property type="entry name" value="FApF"/>
</dbReference>
<sequence length="310" mass="34458">MWQLRIQLTLLLLLGITAAGLAQDPVLPAANFGMANIQDGVSPGPGLYYVQYLQIYQAREWRNAHGEQQEDAAGISSLLSMHQLIYETNRKVLGGNLAFSALLPVVKLSSSGGNHAPTINPGVIGGFIFGPVIQWSDRKLLGLSYWHRAEIDLAVPAGAYNTQYAVNPSSRFFTLTGYYAFTLFFTKDLSVSMRHHVNYNFRKIDADTRAGMFYNMNYSLEQRIAGSLRAAVAGYYLRQFTQDDYRGDRHYYQRTYGIADTREQVLGIGPGISYVTKGGLAAEAKVFFETAARNRTAGVRPTLKVAYKLN</sequence>
<dbReference type="RefSeq" id="WP_127035044.1">
    <property type="nucleotide sequence ID" value="NZ_JAABOK010000004.1"/>
</dbReference>
<proteinExistence type="predicted"/>
<dbReference type="OrthoDB" id="9798341at2"/>
<evidence type="ECO:0000313" key="1">
    <source>
        <dbReference type="EMBL" id="NSL87280.1"/>
    </source>
</evidence>
<name>A0A3S1JJH0_9BACT</name>
<dbReference type="AlphaFoldDB" id="A0A3S1JJH0"/>
<dbReference type="Proteomes" id="UP000281028">
    <property type="component" value="Unassembled WGS sequence"/>
</dbReference>
<accession>A0A3S1JJH0</accession>
<organism evidence="1 2">
    <name type="scientific">Chitinophaga solisilvae</name>
    <dbReference type="NCBI Taxonomy" id="1233460"/>
    <lineage>
        <taxon>Bacteria</taxon>
        <taxon>Pseudomonadati</taxon>
        <taxon>Bacteroidota</taxon>
        <taxon>Chitinophagia</taxon>
        <taxon>Chitinophagales</taxon>
        <taxon>Chitinophagaceae</taxon>
        <taxon>Chitinophaga</taxon>
    </lineage>
</organism>
<comment type="caution">
    <text evidence="1">The sequence shown here is derived from an EMBL/GenBank/DDBJ whole genome shotgun (WGS) entry which is preliminary data.</text>
</comment>